<sequence length="107" mass="11534">MSRSSVEFSSLLLFMQKPDVVILKKSQRNGIKITLVKGSPPFFFLVDFLSRVSGSCVRGVPSHVTDGTHAANPSSSLGLTADNPLHLLTPLILRACTCAFRSLTACQ</sequence>
<proteinExistence type="predicted"/>
<dbReference type="EMBL" id="BPLQ01002227">
    <property type="protein sequence ID" value="GIX90161.1"/>
    <property type="molecule type" value="Genomic_DNA"/>
</dbReference>
<dbReference type="AlphaFoldDB" id="A0AAV4P330"/>
<keyword evidence="2" id="KW-1185">Reference proteome</keyword>
<comment type="caution">
    <text evidence="1">The sequence shown here is derived from an EMBL/GenBank/DDBJ whole genome shotgun (WGS) entry which is preliminary data.</text>
</comment>
<name>A0AAV4P330_9ARAC</name>
<evidence type="ECO:0000313" key="2">
    <source>
        <dbReference type="Proteomes" id="UP001054837"/>
    </source>
</evidence>
<evidence type="ECO:0000313" key="1">
    <source>
        <dbReference type="EMBL" id="GIX90161.1"/>
    </source>
</evidence>
<gene>
    <name evidence="1" type="ORF">CDAR_559181</name>
</gene>
<reference evidence="1 2" key="1">
    <citation type="submission" date="2021-06" db="EMBL/GenBank/DDBJ databases">
        <title>Caerostris darwini draft genome.</title>
        <authorList>
            <person name="Kono N."/>
            <person name="Arakawa K."/>
        </authorList>
    </citation>
    <scope>NUCLEOTIDE SEQUENCE [LARGE SCALE GENOMIC DNA]</scope>
</reference>
<protein>
    <submittedName>
        <fullName evidence="1">Uncharacterized protein</fullName>
    </submittedName>
</protein>
<organism evidence="1 2">
    <name type="scientific">Caerostris darwini</name>
    <dbReference type="NCBI Taxonomy" id="1538125"/>
    <lineage>
        <taxon>Eukaryota</taxon>
        <taxon>Metazoa</taxon>
        <taxon>Ecdysozoa</taxon>
        <taxon>Arthropoda</taxon>
        <taxon>Chelicerata</taxon>
        <taxon>Arachnida</taxon>
        <taxon>Araneae</taxon>
        <taxon>Araneomorphae</taxon>
        <taxon>Entelegynae</taxon>
        <taxon>Araneoidea</taxon>
        <taxon>Araneidae</taxon>
        <taxon>Caerostris</taxon>
    </lineage>
</organism>
<accession>A0AAV4P330</accession>
<dbReference type="Proteomes" id="UP001054837">
    <property type="component" value="Unassembled WGS sequence"/>
</dbReference>